<evidence type="ECO:0000313" key="2">
    <source>
        <dbReference type="EMBL" id="PWR73883.1"/>
    </source>
</evidence>
<proteinExistence type="predicted"/>
<keyword evidence="3" id="KW-1185">Reference proteome</keyword>
<protein>
    <recommendedName>
        <fullName evidence="4">Osmotically inducible protein OsmC</fullName>
    </recommendedName>
</protein>
<keyword evidence="1" id="KW-0812">Transmembrane</keyword>
<sequence length="142" mass="15779">MTGNTWTFVKASWKGGTQFVVENRDGDSLTLVARPQDKDSSHYFTMVDAFISSLACCTGTNVLFILDAQGKIPRSFTVKAECVFHHDEPRSFEKIHLIFLVSGDIAEEIVRNAIVRAVTAVCPIAVTVGRSVEITWELQMIK</sequence>
<reference evidence="2 3" key="1">
    <citation type="submission" date="2018-05" db="EMBL/GenBank/DDBJ databases">
        <title>Draft genome of Methanospirillum lacunae Ki8-1.</title>
        <authorList>
            <person name="Dueholm M.S."/>
            <person name="Nielsen P.H."/>
            <person name="Bakmann L.F."/>
            <person name="Otzen D.E."/>
        </authorList>
    </citation>
    <scope>NUCLEOTIDE SEQUENCE [LARGE SCALE GENOMIC DNA]</scope>
    <source>
        <strain evidence="2 3">Ki8-1</strain>
    </source>
</reference>
<keyword evidence="1" id="KW-0472">Membrane</keyword>
<evidence type="ECO:0008006" key="4">
    <source>
        <dbReference type="Google" id="ProtNLM"/>
    </source>
</evidence>
<dbReference type="Gene3D" id="3.30.300.20">
    <property type="match status" value="1"/>
</dbReference>
<dbReference type="SUPFAM" id="SSF82784">
    <property type="entry name" value="OsmC-like"/>
    <property type="match status" value="1"/>
</dbReference>
<dbReference type="RefSeq" id="WP_109967163.1">
    <property type="nucleotide sequence ID" value="NZ_CP176093.1"/>
</dbReference>
<evidence type="ECO:0000256" key="1">
    <source>
        <dbReference type="SAM" id="Phobius"/>
    </source>
</evidence>
<dbReference type="InterPro" id="IPR015946">
    <property type="entry name" value="KH_dom-like_a/b"/>
</dbReference>
<dbReference type="PANTHER" id="PTHR34352:SF1">
    <property type="entry name" value="PROTEIN YHFA"/>
    <property type="match status" value="1"/>
</dbReference>
<dbReference type="InterPro" id="IPR036102">
    <property type="entry name" value="OsmC/Ohrsf"/>
</dbReference>
<dbReference type="GeneID" id="97549220"/>
<name>A0A2V2NEY7_9EURY</name>
<dbReference type="InterPro" id="IPR003718">
    <property type="entry name" value="OsmC/Ohr_fam"/>
</dbReference>
<gene>
    <name evidence="2" type="ORF">DK846_01585</name>
</gene>
<dbReference type="Pfam" id="PF02566">
    <property type="entry name" value="OsmC"/>
    <property type="match status" value="1"/>
</dbReference>
<accession>A0A2V2NEY7</accession>
<organism evidence="2 3">
    <name type="scientific">Methanospirillum lacunae</name>
    <dbReference type="NCBI Taxonomy" id="668570"/>
    <lineage>
        <taxon>Archaea</taxon>
        <taxon>Methanobacteriati</taxon>
        <taxon>Methanobacteriota</taxon>
        <taxon>Stenosarchaea group</taxon>
        <taxon>Methanomicrobia</taxon>
        <taxon>Methanomicrobiales</taxon>
        <taxon>Methanospirillaceae</taxon>
        <taxon>Methanospirillum</taxon>
    </lineage>
</organism>
<dbReference type="Proteomes" id="UP000245657">
    <property type="component" value="Unassembled WGS sequence"/>
</dbReference>
<comment type="caution">
    <text evidence="2">The sequence shown here is derived from an EMBL/GenBank/DDBJ whole genome shotgun (WGS) entry which is preliminary data.</text>
</comment>
<feature type="transmembrane region" description="Helical" evidence="1">
    <location>
        <begin position="43"/>
        <end position="66"/>
    </location>
</feature>
<keyword evidence="1" id="KW-1133">Transmembrane helix</keyword>
<dbReference type="PANTHER" id="PTHR34352">
    <property type="entry name" value="PROTEIN YHFA"/>
    <property type="match status" value="1"/>
</dbReference>
<dbReference type="AlphaFoldDB" id="A0A2V2NEY7"/>
<evidence type="ECO:0000313" key="3">
    <source>
        <dbReference type="Proteomes" id="UP000245657"/>
    </source>
</evidence>
<dbReference type="EMBL" id="QGMY01000002">
    <property type="protein sequence ID" value="PWR73883.1"/>
    <property type="molecule type" value="Genomic_DNA"/>
</dbReference>